<evidence type="ECO:0000313" key="2">
    <source>
        <dbReference type="Proteomes" id="UP001055072"/>
    </source>
</evidence>
<proteinExistence type="predicted"/>
<name>A0ACB8UGN3_9APHY</name>
<organism evidence="1 2">
    <name type="scientific">Irpex rosettiformis</name>
    <dbReference type="NCBI Taxonomy" id="378272"/>
    <lineage>
        <taxon>Eukaryota</taxon>
        <taxon>Fungi</taxon>
        <taxon>Dikarya</taxon>
        <taxon>Basidiomycota</taxon>
        <taxon>Agaricomycotina</taxon>
        <taxon>Agaricomycetes</taxon>
        <taxon>Polyporales</taxon>
        <taxon>Irpicaceae</taxon>
        <taxon>Irpex</taxon>
    </lineage>
</organism>
<comment type="caution">
    <text evidence="1">The sequence shown here is derived from an EMBL/GenBank/DDBJ whole genome shotgun (WGS) entry which is preliminary data.</text>
</comment>
<gene>
    <name evidence="1" type="ORF">BDY19DRAFT_917272</name>
</gene>
<protein>
    <submittedName>
        <fullName evidence="1">Uncharacterized protein</fullName>
    </submittedName>
</protein>
<dbReference type="Proteomes" id="UP001055072">
    <property type="component" value="Unassembled WGS sequence"/>
</dbReference>
<reference evidence="1" key="1">
    <citation type="journal article" date="2021" name="Environ. Microbiol.">
        <title>Gene family expansions and transcriptome signatures uncover fungal adaptations to wood decay.</title>
        <authorList>
            <person name="Hage H."/>
            <person name="Miyauchi S."/>
            <person name="Viragh M."/>
            <person name="Drula E."/>
            <person name="Min B."/>
            <person name="Chaduli D."/>
            <person name="Navarro D."/>
            <person name="Favel A."/>
            <person name="Norest M."/>
            <person name="Lesage-Meessen L."/>
            <person name="Balint B."/>
            <person name="Merenyi Z."/>
            <person name="de Eugenio L."/>
            <person name="Morin E."/>
            <person name="Martinez A.T."/>
            <person name="Baldrian P."/>
            <person name="Stursova M."/>
            <person name="Martinez M.J."/>
            <person name="Novotny C."/>
            <person name="Magnuson J.K."/>
            <person name="Spatafora J.W."/>
            <person name="Maurice S."/>
            <person name="Pangilinan J."/>
            <person name="Andreopoulos W."/>
            <person name="LaButti K."/>
            <person name="Hundley H."/>
            <person name="Na H."/>
            <person name="Kuo A."/>
            <person name="Barry K."/>
            <person name="Lipzen A."/>
            <person name="Henrissat B."/>
            <person name="Riley R."/>
            <person name="Ahrendt S."/>
            <person name="Nagy L.G."/>
            <person name="Grigoriev I.V."/>
            <person name="Martin F."/>
            <person name="Rosso M.N."/>
        </authorList>
    </citation>
    <scope>NUCLEOTIDE SEQUENCE</scope>
    <source>
        <strain evidence="1">CBS 384.51</strain>
    </source>
</reference>
<evidence type="ECO:0000313" key="1">
    <source>
        <dbReference type="EMBL" id="KAI0093497.1"/>
    </source>
</evidence>
<sequence length="63" mass="7038">MSIVNVTKAVQVPVAISAIFVAFSIRLGNLRIGHHHYPVHVNLEPAVSHDSMLTSNEENWRFS</sequence>
<dbReference type="EMBL" id="MU274901">
    <property type="protein sequence ID" value="KAI0093497.1"/>
    <property type="molecule type" value="Genomic_DNA"/>
</dbReference>
<keyword evidence="2" id="KW-1185">Reference proteome</keyword>
<accession>A0ACB8UGN3</accession>